<dbReference type="AlphaFoldDB" id="A0A6J7PBN9"/>
<name>A0A6J7PBN9_9ZZZZ</name>
<sequence>MKFAELRLTAFGKSSGPTTSFVKLCRTGPSIAVDTPNANAKRNTCHSATTPAITKIPSTAEERPPAIFVAMRTLLLLKRSASAPPCKLNRSTGANCNAVTKPKYVPLCVSSSTSQSWAMRWAHEPILETAFAGKRIW</sequence>
<reference evidence="1" key="1">
    <citation type="submission" date="2020-05" db="EMBL/GenBank/DDBJ databases">
        <authorList>
            <person name="Chiriac C."/>
            <person name="Salcher M."/>
            <person name="Ghai R."/>
            <person name="Kavagutti S V."/>
        </authorList>
    </citation>
    <scope>NUCLEOTIDE SEQUENCE</scope>
</reference>
<gene>
    <name evidence="1" type="ORF">UFOPK4035_00879</name>
</gene>
<proteinExistence type="predicted"/>
<protein>
    <submittedName>
        <fullName evidence="1">Unannotated protein</fullName>
    </submittedName>
</protein>
<evidence type="ECO:0000313" key="1">
    <source>
        <dbReference type="EMBL" id="CAB5002797.1"/>
    </source>
</evidence>
<accession>A0A6J7PBN9</accession>
<organism evidence="1">
    <name type="scientific">freshwater metagenome</name>
    <dbReference type="NCBI Taxonomy" id="449393"/>
    <lineage>
        <taxon>unclassified sequences</taxon>
        <taxon>metagenomes</taxon>
        <taxon>ecological metagenomes</taxon>
    </lineage>
</organism>
<dbReference type="EMBL" id="CAFBOX010000162">
    <property type="protein sequence ID" value="CAB5002797.1"/>
    <property type="molecule type" value="Genomic_DNA"/>
</dbReference>